<dbReference type="Proteomes" id="UP000070121">
    <property type="component" value="Unassembled WGS sequence"/>
</dbReference>
<evidence type="ECO:0000313" key="2">
    <source>
        <dbReference type="Proteomes" id="UP000070121"/>
    </source>
</evidence>
<protein>
    <submittedName>
        <fullName evidence="1">Uncharacterized protein</fullName>
    </submittedName>
</protein>
<dbReference type="OrthoDB" id="4848273at2759"/>
<dbReference type="AlphaFoldDB" id="A0A135V579"/>
<dbReference type="EMBL" id="JFFI01000425">
    <property type="protein sequence ID" value="KXH67775.1"/>
    <property type="molecule type" value="Genomic_DNA"/>
</dbReference>
<proteinExistence type="predicted"/>
<evidence type="ECO:0000313" key="1">
    <source>
        <dbReference type="EMBL" id="KXH67775.1"/>
    </source>
</evidence>
<sequence>MSTPSTIQTSLIKVVIQMDSPLYFASRTGAFDEFGPCHGCGTSKTHKNLTTFEYSLFERLNTQFQEEYTASSQAKHLEEQKMPVIQLRLSEIQGNLALLERQIENETRGRAAAIPSVSDGPHFRQDQNCPFLLQKRSNIGIRLGNYL</sequence>
<comment type="caution">
    <text evidence="1">The sequence shown here is derived from an EMBL/GenBank/DDBJ whole genome shotgun (WGS) entry which is preliminary data.</text>
</comment>
<keyword evidence="2" id="KW-1185">Reference proteome</keyword>
<reference evidence="1 2" key="1">
    <citation type="submission" date="2014-02" db="EMBL/GenBank/DDBJ databases">
        <title>The genome sequence of Colletotrichum salicis CBS 607.94.</title>
        <authorList>
            <person name="Baroncelli R."/>
            <person name="Thon M.R."/>
        </authorList>
    </citation>
    <scope>NUCLEOTIDE SEQUENCE [LARGE SCALE GENOMIC DNA]</scope>
    <source>
        <strain evidence="1 2">CBS 607.94</strain>
    </source>
</reference>
<name>A0A135V579_9PEZI</name>
<organism evidence="1 2">
    <name type="scientific">Colletotrichum salicis</name>
    <dbReference type="NCBI Taxonomy" id="1209931"/>
    <lineage>
        <taxon>Eukaryota</taxon>
        <taxon>Fungi</taxon>
        <taxon>Dikarya</taxon>
        <taxon>Ascomycota</taxon>
        <taxon>Pezizomycotina</taxon>
        <taxon>Sordariomycetes</taxon>
        <taxon>Hypocreomycetidae</taxon>
        <taxon>Glomerellales</taxon>
        <taxon>Glomerellaceae</taxon>
        <taxon>Colletotrichum</taxon>
        <taxon>Colletotrichum acutatum species complex</taxon>
    </lineage>
</organism>
<accession>A0A135V579</accession>
<gene>
    <name evidence="1" type="ORF">CSAL01_01013</name>
</gene>